<evidence type="ECO:0000313" key="2">
    <source>
        <dbReference type="EMBL" id="CCE69446.1"/>
    </source>
</evidence>
<name>G8ZFQ5_PYRAB</name>
<sequence>MVSWMEIEEVLMDVRPYIEYYGRLKELVERIAKEASSIDDLIARLKAEEERTEEPFKTDLRILINKLESLR</sequence>
<evidence type="ECO:0000313" key="3">
    <source>
        <dbReference type="Proteomes" id="UP000009139"/>
    </source>
</evidence>
<evidence type="ECO:0000256" key="1">
    <source>
        <dbReference type="SAM" id="Coils"/>
    </source>
</evidence>
<dbReference type="OrthoDB" id="86157at2157"/>
<proteinExistence type="predicted"/>
<gene>
    <name evidence="2" type="ordered locus">PAB0037.1n</name>
</gene>
<dbReference type="RefSeq" id="WP_048146474.1">
    <property type="nucleotide sequence ID" value="NC_000868.1"/>
</dbReference>
<accession>G8ZFQ5</accession>
<organism evidence="2 3">
    <name type="scientific">Pyrococcus abyssi (strain GE5 / Orsay)</name>
    <dbReference type="NCBI Taxonomy" id="272844"/>
    <lineage>
        <taxon>Archaea</taxon>
        <taxon>Methanobacteriati</taxon>
        <taxon>Methanobacteriota</taxon>
        <taxon>Thermococci</taxon>
        <taxon>Thermococcales</taxon>
        <taxon>Thermococcaceae</taxon>
        <taxon>Pyrococcus</taxon>
    </lineage>
</organism>
<keyword evidence="1" id="KW-0175">Coiled coil</keyword>
<feature type="coiled-coil region" evidence="1">
    <location>
        <begin position="24"/>
        <end position="51"/>
    </location>
</feature>
<protein>
    <submittedName>
        <fullName evidence="2">Uncharacterized protein</fullName>
    </submittedName>
</protein>
<dbReference type="Proteomes" id="UP000009139">
    <property type="component" value="Chromosome"/>
</dbReference>
<reference evidence="2 3" key="1">
    <citation type="journal article" date="2012" name="Curr. Microbiol.">
        <title>Re-annotation of two hyperthermophilic archaea Pyrococcus abyssi GE5 and Pyrococcus furiosus DSM 3638.</title>
        <authorList>
            <person name="Gao J."/>
            <person name="Wang J."/>
        </authorList>
    </citation>
    <scope>GENOME REANNOTATION</scope>
    <source>
        <strain evidence="3">GE5 / Orsay</strain>
    </source>
</reference>
<comment type="miscellaneous">
    <text evidence="2">The sequence shown here is derived from an EMBL/GenBank/DDBJ third party annotation (TPA) entry.</text>
</comment>
<dbReference type="EMBL" id="HE613800">
    <property type="protein sequence ID" value="CCE69446.1"/>
    <property type="molecule type" value="Genomic_DNA"/>
</dbReference>
<dbReference type="AlphaFoldDB" id="G8ZFQ5"/>